<gene>
    <name evidence="2" type="ORF">NGM29_00555</name>
</gene>
<dbReference type="Proteomes" id="UP001056855">
    <property type="component" value="Chromosome"/>
</dbReference>
<dbReference type="EMBL" id="CP100355">
    <property type="protein sequence ID" value="UTF53809.1"/>
    <property type="molecule type" value="Genomic_DNA"/>
</dbReference>
<dbReference type="KEGG" id="sawl:NGM29_00555"/>
<dbReference type="GeneID" id="73288491"/>
<keyword evidence="3" id="KW-1185">Reference proteome</keyword>
<dbReference type="SUPFAM" id="SSF50341">
    <property type="entry name" value="CheW-like"/>
    <property type="match status" value="1"/>
</dbReference>
<dbReference type="Gene3D" id="2.40.50.180">
    <property type="entry name" value="CheA-289, Domain 4"/>
    <property type="match status" value="1"/>
</dbReference>
<dbReference type="PROSITE" id="PS50851">
    <property type="entry name" value="CHEW"/>
    <property type="match status" value="1"/>
</dbReference>
<sequence>MTETGGSSEPTGRVSILPFELQTDGYCVESDRVSSVLGVDDTGVVDDAEDPWNAGEIAVGGERIRVVDLARVFAAPTASLDRSSDPMLLVFGVTDDAGAYYGWLVDDVGITRRVDGDRLEPNPRGGAFVAGHLLLEEETYRWLDERAIHD</sequence>
<proteinExistence type="predicted"/>
<evidence type="ECO:0000259" key="1">
    <source>
        <dbReference type="PROSITE" id="PS50851"/>
    </source>
</evidence>
<evidence type="ECO:0000313" key="2">
    <source>
        <dbReference type="EMBL" id="UTF53809.1"/>
    </source>
</evidence>
<reference evidence="2" key="1">
    <citation type="submission" date="2022-06" db="EMBL/GenBank/DDBJ databases">
        <title>Diverse halophilic archaea isolated from saline environments.</title>
        <authorList>
            <person name="Cui H.-L."/>
        </authorList>
    </citation>
    <scope>NUCLEOTIDE SEQUENCE</scope>
    <source>
        <strain evidence="2">WLHS1</strain>
    </source>
</reference>
<dbReference type="GO" id="GO:0006935">
    <property type="term" value="P:chemotaxis"/>
    <property type="evidence" value="ECO:0007669"/>
    <property type="project" value="InterPro"/>
</dbReference>
<evidence type="ECO:0000313" key="3">
    <source>
        <dbReference type="Proteomes" id="UP001056855"/>
    </source>
</evidence>
<feature type="domain" description="CheW-like" evidence="1">
    <location>
        <begin position="13"/>
        <end position="150"/>
    </location>
</feature>
<dbReference type="Pfam" id="PF01584">
    <property type="entry name" value="CheW"/>
    <property type="match status" value="1"/>
</dbReference>
<dbReference type="InterPro" id="IPR002545">
    <property type="entry name" value="CheW-lke_dom"/>
</dbReference>
<dbReference type="InterPro" id="IPR036061">
    <property type="entry name" value="CheW-like_dom_sf"/>
</dbReference>
<dbReference type="GO" id="GO:0007165">
    <property type="term" value="P:signal transduction"/>
    <property type="evidence" value="ECO:0007669"/>
    <property type="project" value="InterPro"/>
</dbReference>
<organism evidence="2 3">
    <name type="scientific">Natronosalvus rutilus</name>
    <dbReference type="NCBI Taxonomy" id="2953753"/>
    <lineage>
        <taxon>Archaea</taxon>
        <taxon>Methanobacteriati</taxon>
        <taxon>Methanobacteriota</taxon>
        <taxon>Stenosarchaea group</taxon>
        <taxon>Halobacteria</taxon>
        <taxon>Halobacteriales</taxon>
        <taxon>Natrialbaceae</taxon>
        <taxon>Natronosalvus</taxon>
    </lineage>
</organism>
<protein>
    <submittedName>
        <fullName evidence="2">Chemotaxis protein CheW</fullName>
    </submittedName>
</protein>
<accession>A0A9E7NB72</accession>
<dbReference type="Gene3D" id="2.30.30.40">
    <property type="entry name" value="SH3 Domains"/>
    <property type="match status" value="1"/>
</dbReference>
<name>A0A9E7NB72_9EURY</name>
<dbReference type="RefSeq" id="WP_254158329.1">
    <property type="nucleotide sequence ID" value="NZ_CP100355.1"/>
</dbReference>
<dbReference type="AlphaFoldDB" id="A0A9E7NB72"/>